<dbReference type="Gene3D" id="1.25.40.10">
    <property type="entry name" value="Tetratricopeptide repeat domain"/>
    <property type="match status" value="1"/>
</dbReference>
<sequence length="340" mass="38223">MTTKAFFLFFLVTSLCSCNKENDLHISTEQINHALDRLSFTCTKETDKLPTISEEAQQLYQYALSLKSTEGAKNYAEIARYYRLAAAAGSYKAATNLHTLISQGLIDSVDPGNEAIDIVEHLIDQGIPGGYYDMGHYLETGFGVKQDTSRANAYFRRSADLGNPEAQFYVSRLLEKIDSADQVVIDMRRCAMEQGHTQGSFYYGVLFKARDNYTEAVKGFHEGTRNGSPESALFLSGGFETTDPKRQLLYFALAPDPERSKRYAKISDFLGRYEHLGAKVPDIDQIVPLPPVKLPEWDGTFEWLKKRESTLPAERPSEEMIRTLSQEKGLDPQTGLPLKK</sequence>
<dbReference type="InterPro" id="IPR011990">
    <property type="entry name" value="TPR-like_helical_dom_sf"/>
</dbReference>
<gene>
    <name evidence="3" type="ORF">CFBP6411_05537</name>
</gene>
<dbReference type="InterPro" id="IPR045653">
    <property type="entry name" value="DUF6396"/>
</dbReference>
<accession>A0A2K4WM36</accession>
<dbReference type="SUPFAM" id="SSF81901">
    <property type="entry name" value="HCP-like"/>
    <property type="match status" value="1"/>
</dbReference>
<reference evidence="3 4" key="1">
    <citation type="submission" date="2017-11" db="EMBL/GenBank/DDBJ databases">
        <authorList>
            <person name="Han C.G."/>
        </authorList>
    </citation>
    <scope>NUCLEOTIDE SEQUENCE [LARGE SCALE GENOMIC DNA]</scope>
    <source>
        <strain evidence="3">CFBP6411</strain>
    </source>
</reference>
<feature type="compositionally biased region" description="Basic and acidic residues" evidence="1">
    <location>
        <begin position="308"/>
        <end position="321"/>
    </location>
</feature>
<dbReference type="Proteomes" id="UP000238093">
    <property type="component" value="Chromosome I"/>
</dbReference>
<feature type="region of interest" description="Disordered" evidence="1">
    <location>
        <begin position="308"/>
        <end position="340"/>
    </location>
</feature>
<keyword evidence="3" id="KW-0449">Lipoprotein</keyword>
<dbReference type="AlphaFoldDB" id="A0A2K4WM36"/>
<evidence type="ECO:0000313" key="4">
    <source>
        <dbReference type="Proteomes" id="UP000238093"/>
    </source>
</evidence>
<dbReference type="RefSeq" id="WP_060402658.1">
    <property type="nucleotide sequence ID" value="NZ_LT963408.1"/>
</dbReference>
<dbReference type="Pfam" id="PF19933">
    <property type="entry name" value="DUF6396"/>
    <property type="match status" value="1"/>
</dbReference>
<dbReference type="PANTHER" id="PTHR11102:SF160">
    <property type="entry name" value="ERAD-ASSOCIATED E3 UBIQUITIN-PROTEIN LIGASE COMPONENT HRD3"/>
    <property type="match status" value="1"/>
</dbReference>
<protein>
    <submittedName>
        <fullName evidence="3">Putative lipoprotein</fullName>
    </submittedName>
</protein>
<dbReference type="SMART" id="SM00671">
    <property type="entry name" value="SEL1"/>
    <property type="match status" value="1"/>
</dbReference>
<proteinExistence type="predicted"/>
<evidence type="ECO:0000256" key="1">
    <source>
        <dbReference type="SAM" id="MobiDB-lite"/>
    </source>
</evidence>
<dbReference type="PROSITE" id="PS51257">
    <property type="entry name" value="PROKAR_LIPOPROTEIN"/>
    <property type="match status" value="1"/>
</dbReference>
<feature type="domain" description="DUF6396" evidence="2">
    <location>
        <begin position="231"/>
        <end position="338"/>
    </location>
</feature>
<name>A0A2K4WM36_9PSED</name>
<organism evidence="3 4">
    <name type="scientific">Pseudomonas syringae group genomosp. 3</name>
    <dbReference type="NCBI Taxonomy" id="251701"/>
    <lineage>
        <taxon>Bacteria</taxon>
        <taxon>Pseudomonadati</taxon>
        <taxon>Pseudomonadota</taxon>
        <taxon>Gammaproteobacteria</taxon>
        <taxon>Pseudomonadales</taxon>
        <taxon>Pseudomonadaceae</taxon>
        <taxon>Pseudomonas</taxon>
    </lineage>
</organism>
<evidence type="ECO:0000259" key="2">
    <source>
        <dbReference type="Pfam" id="PF19933"/>
    </source>
</evidence>
<dbReference type="PANTHER" id="PTHR11102">
    <property type="entry name" value="SEL-1-LIKE PROTEIN"/>
    <property type="match status" value="1"/>
</dbReference>
<dbReference type="EMBL" id="LT963408">
    <property type="protein sequence ID" value="SOS36894.1"/>
    <property type="molecule type" value="Genomic_DNA"/>
</dbReference>
<dbReference type="InterPro" id="IPR050767">
    <property type="entry name" value="Sel1_AlgK"/>
</dbReference>
<dbReference type="InterPro" id="IPR006597">
    <property type="entry name" value="Sel1-like"/>
</dbReference>
<evidence type="ECO:0000313" key="3">
    <source>
        <dbReference type="EMBL" id="SOS36894.1"/>
    </source>
</evidence>